<evidence type="ECO:0000313" key="3">
    <source>
        <dbReference type="Proteomes" id="UP000003155"/>
    </source>
</evidence>
<keyword evidence="1" id="KW-0472">Membrane</keyword>
<dbReference type="AlphaFoldDB" id="F0H9W2"/>
<keyword evidence="1" id="KW-0812">Transmembrane</keyword>
<keyword evidence="3" id="KW-1185">Reference proteome</keyword>
<proteinExistence type="predicted"/>
<name>F0H9W2_9BACT</name>
<dbReference type="EMBL" id="AEXO01000099">
    <property type="protein sequence ID" value="EGC85434.1"/>
    <property type="molecule type" value="Genomic_DNA"/>
</dbReference>
<comment type="caution">
    <text evidence="2">The sequence shown here is derived from an EMBL/GenBank/DDBJ whole genome shotgun (WGS) entry which is preliminary data.</text>
</comment>
<protein>
    <submittedName>
        <fullName evidence="2">Uncharacterized protein</fullName>
    </submittedName>
</protein>
<reference evidence="2 3" key="1">
    <citation type="submission" date="2011-02" db="EMBL/GenBank/DDBJ databases">
        <authorList>
            <person name="Durkin A.S."/>
            <person name="Madupu R."/>
            <person name="Torralba M."/>
            <person name="Gillis M."/>
            <person name="Methe B."/>
            <person name="Sutton G."/>
            <person name="Nelson K.E."/>
        </authorList>
    </citation>
    <scope>NUCLEOTIDE SEQUENCE [LARGE SCALE GENOMIC DNA]</scope>
    <source>
        <strain evidence="2 3">CRIS 18C-A</strain>
    </source>
</reference>
<sequence>MTGVATAATSHFKLLLIFITLVIGGFCKKNLSYSAGLRR</sequence>
<feature type="transmembrane region" description="Helical" evidence="1">
    <location>
        <begin position="12"/>
        <end position="31"/>
    </location>
</feature>
<accession>F0H9W2</accession>
<keyword evidence="1" id="KW-1133">Transmembrane helix</keyword>
<dbReference type="Proteomes" id="UP000003155">
    <property type="component" value="Unassembled WGS sequence"/>
</dbReference>
<evidence type="ECO:0000313" key="2">
    <source>
        <dbReference type="EMBL" id="EGC85434.1"/>
    </source>
</evidence>
<gene>
    <name evidence="2" type="ORF">HMPREF9303_1083</name>
</gene>
<organism evidence="2 3">
    <name type="scientific">Prevotella denticola CRIS 18C-A</name>
    <dbReference type="NCBI Taxonomy" id="944557"/>
    <lineage>
        <taxon>Bacteria</taxon>
        <taxon>Pseudomonadati</taxon>
        <taxon>Bacteroidota</taxon>
        <taxon>Bacteroidia</taxon>
        <taxon>Bacteroidales</taxon>
        <taxon>Prevotellaceae</taxon>
        <taxon>Prevotella</taxon>
    </lineage>
</organism>
<evidence type="ECO:0000256" key="1">
    <source>
        <dbReference type="SAM" id="Phobius"/>
    </source>
</evidence>